<dbReference type="InterPro" id="IPR011067">
    <property type="entry name" value="Plasmid_toxin/cell-grow_inhib"/>
</dbReference>
<reference evidence="3 4" key="1">
    <citation type="submission" date="2018-08" db="EMBL/GenBank/DDBJ databases">
        <title>Murine metabolic-syndrome-specific gut microbial biobank.</title>
        <authorList>
            <person name="Liu C."/>
        </authorList>
    </citation>
    <scope>NUCLEOTIDE SEQUENCE [LARGE SCALE GENOMIC DNA]</scope>
    <source>
        <strain evidence="3 4">28</strain>
    </source>
</reference>
<dbReference type="Pfam" id="PF02452">
    <property type="entry name" value="PemK_toxin"/>
    <property type="match status" value="1"/>
</dbReference>
<evidence type="ECO:0000256" key="2">
    <source>
        <dbReference type="ARBA" id="ARBA00022649"/>
    </source>
</evidence>
<evidence type="ECO:0000313" key="4">
    <source>
        <dbReference type="Proteomes" id="UP000446866"/>
    </source>
</evidence>
<evidence type="ECO:0000256" key="1">
    <source>
        <dbReference type="ARBA" id="ARBA00007521"/>
    </source>
</evidence>
<dbReference type="AlphaFoldDB" id="A0A845QHK0"/>
<organism evidence="3 4">
    <name type="scientific">Anaerotruncus colihominis</name>
    <dbReference type="NCBI Taxonomy" id="169435"/>
    <lineage>
        <taxon>Bacteria</taxon>
        <taxon>Bacillati</taxon>
        <taxon>Bacillota</taxon>
        <taxon>Clostridia</taxon>
        <taxon>Eubacteriales</taxon>
        <taxon>Oscillospiraceae</taxon>
        <taxon>Anaerotruncus</taxon>
    </lineage>
</organism>
<dbReference type="GO" id="GO:0003677">
    <property type="term" value="F:DNA binding"/>
    <property type="evidence" value="ECO:0007669"/>
    <property type="project" value="InterPro"/>
</dbReference>
<dbReference type="GO" id="GO:0006402">
    <property type="term" value="P:mRNA catabolic process"/>
    <property type="evidence" value="ECO:0007669"/>
    <property type="project" value="TreeGrafter"/>
</dbReference>
<keyword evidence="2" id="KW-1277">Toxin-antitoxin system</keyword>
<comment type="caution">
    <text evidence="3">The sequence shown here is derived from an EMBL/GenBank/DDBJ whole genome shotgun (WGS) entry which is preliminary data.</text>
</comment>
<comment type="similarity">
    <text evidence="1">Belongs to the PemK/MazF family.</text>
</comment>
<dbReference type="EMBL" id="QXWK01000008">
    <property type="protein sequence ID" value="NBH60904.1"/>
    <property type="molecule type" value="Genomic_DNA"/>
</dbReference>
<accession>A0A845QHK0</accession>
<dbReference type="Proteomes" id="UP000446866">
    <property type="component" value="Unassembled WGS sequence"/>
</dbReference>
<protein>
    <submittedName>
        <fullName evidence="3">Type II toxin-antitoxin system PemK/MazF family toxin</fullName>
    </submittedName>
</protein>
<name>A0A845QHK0_9FIRM</name>
<dbReference type="GO" id="GO:0004521">
    <property type="term" value="F:RNA endonuclease activity"/>
    <property type="evidence" value="ECO:0007669"/>
    <property type="project" value="TreeGrafter"/>
</dbReference>
<dbReference type="GO" id="GO:0016075">
    <property type="term" value="P:rRNA catabolic process"/>
    <property type="evidence" value="ECO:0007669"/>
    <property type="project" value="TreeGrafter"/>
</dbReference>
<dbReference type="InterPro" id="IPR003477">
    <property type="entry name" value="PemK-like"/>
</dbReference>
<dbReference type="SUPFAM" id="SSF50118">
    <property type="entry name" value="Cell growth inhibitor/plasmid maintenance toxic component"/>
    <property type="match status" value="1"/>
</dbReference>
<proteinExistence type="inferred from homology"/>
<evidence type="ECO:0000313" key="3">
    <source>
        <dbReference type="EMBL" id="NBH60904.1"/>
    </source>
</evidence>
<gene>
    <name evidence="3" type="ORF">D0435_04455</name>
</gene>
<dbReference type="PANTHER" id="PTHR33988:SF2">
    <property type="entry name" value="ENDORIBONUCLEASE MAZF"/>
    <property type="match status" value="1"/>
</dbReference>
<keyword evidence="4" id="KW-1185">Reference proteome</keyword>
<dbReference type="Gene3D" id="2.30.30.110">
    <property type="match status" value="1"/>
</dbReference>
<sequence length="141" mass="15978">MKRGDIYIAQLGEAQGCEQRGRRPVLVVQNNIGNKYSPVVIVAAITGKRKPKLPTHVELFDEKGVANHSIVLLEQLRTIDKRRLMKKVGYLKNSTMKEIDARLQYSLGLTKAYPLEITLCSKCLTQFNHVKSGKIWRVNSD</sequence>
<dbReference type="PANTHER" id="PTHR33988">
    <property type="entry name" value="ENDORIBONUCLEASE MAZF-RELATED"/>
    <property type="match status" value="1"/>
</dbReference>